<evidence type="ECO:0000313" key="2">
    <source>
        <dbReference type="EMBL" id="KRO29510.1"/>
    </source>
</evidence>
<dbReference type="AlphaFoldDB" id="A0A0R2NUR2"/>
<dbReference type="InterPro" id="IPR010499">
    <property type="entry name" value="AraC_E-bd"/>
</dbReference>
<dbReference type="Pfam" id="PF14526">
    <property type="entry name" value="Cass2"/>
    <property type="match status" value="1"/>
</dbReference>
<dbReference type="Proteomes" id="UP000050920">
    <property type="component" value="Unassembled WGS sequence"/>
</dbReference>
<dbReference type="InterPro" id="IPR011256">
    <property type="entry name" value="Reg_factor_effector_dom_sf"/>
</dbReference>
<evidence type="ECO:0000313" key="3">
    <source>
        <dbReference type="Proteomes" id="UP000050920"/>
    </source>
</evidence>
<reference evidence="2 3" key="1">
    <citation type="journal article" date="2015" name="Genome Announc.">
        <title>Expanding the biotechnology potential of lactobacilli through comparative genomics of 213 strains and associated genera.</title>
        <authorList>
            <person name="Sun Z."/>
            <person name="Harris H.M."/>
            <person name="McCann A."/>
            <person name="Guo C."/>
            <person name="Argimon S."/>
            <person name="Zhang W."/>
            <person name="Yang X."/>
            <person name="Jeffery I.B."/>
            <person name="Cooney J.C."/>
            <person name="Kagawa T.F."/>
            <person name="Liu W."/>
            <person name="Song Y."/>
            <person name="Salvetti E."/>
            <person name="Wrobel A."/>
            <person name="Rasinkangas P."/>
            <person name="Parkhill J."/>
            <person name="Rea M.C."/>
            <person name="O'Sullivan O."/>
            <person name="Ritari J."/>
            <person name="Douillard F.P."/>
            <person name="Paul Ross R."/>
            <person name="Yang R."/>
            <person name="Briner A.E."/>
            <person name="Felis G.E."/>
            <person name="de Vos W.M."/>
            <person name="Barrangou R."/>
            <person name="Klaenhammer T.R."/>
            <person name="Caufield P.W."/>
            <person name="Cui Y."/>
            <person name="Zhang H."/>
            <person name="O'Toole P.W."/>
        </authorList>
    </citation>
    <scope>NUCLEOTIDE SEQUENCE [LARGE SCALE GENOMIC DNA]</scope>
    <source>
        <strain evidence="2 3">DSM 21115</strain>
    </source>
</reference>
<accession>A0A0R2NUR2</accession>
<dbReference type="InterPro" id="IPR029441">
    <property type="entry name" value="Cass2"/>
</dbReference>
<dbReference type="Gene3D" id="3.20.80.10">
    <property type="entry name" value="Regulatory factor, effector binding domain"/>
    <property type="match status" value="1"/>
</dbReference>
<organism evidence="2 3">
    <name type="scientific">Lactiplantibacillus fabifermentans DSM 21115</name>
    <dbReference type="NCBI Taxonomy" id="1413187"/>
    <lineage>
        <taxon>Bacteria</taxon>
        <taxon>Bacillati</taxon>
        <taxon>Bacillota</taxon>
        <taxon>Bacilli</taxon>
        <taxon>Lactobacillales</taxon>
        <taxon>Lactobacillaceae</taxon>
        <taxon>Lactiplantibacillus</taxon>
    </lineage>
</organism>
<dbReference type="RefSeq" id="WP_024624417.1">
    <property type="nucleotide sequence ID" value="NZ_AYGX02000004.1"/>
</dbReference>
<name>A0A0R2NUR2_9LACO</name>
<gene>
    <name evidence="2" type="ORF">DY78_GL002898</name>
</gene>
<keyword evidence="3" id="KW-1185">Reference proteome</keyword>
<feature type="domain" description="AraC effector-binding" evidence="1">
    <location>
        <begin position="2"/>
        <end position="155"/>
    </location>
</feature>
<evidence type="ECO:0000259" key="1">
    <source>
        <dbReference type="SMART" id="SM00871"/>
    </source>
</evidence>
<dbReference type="SUPFAM" id="SSF55136">
    <property type="entry name" value="Probable bacterial effector-binding domain"/>
    <property type="match status" value="1"/>
</dbReference>
<sequence>MTTYTIETLPAMTLTGAATQLPLPTMENVATVSRMKSDHFKALAQSGTFGQLMADSLDHYGYALSGVRDGQLEYFAGANTTATGTTTREVPAGNYIVLRAKGGPSRELFDQLIKQFFGEILPTRPELYVGDSFVLEVLLNGNPRDAVVELRLPTTVTA</sequence>
<protein>
    <recommendedName>
        <fullName evidence="1">AraC effector-binding domain-containing protein</fullName>
    </recommendedName>
</protein>
<proteinExistence type="predicted"/>
<dbReference type="EMBL" id="AYGX02000004">
    <property type="protein sequence ID" value="KRO29510.1"/>
    <property type="molecule type" value="Genomic_DNA"/>
</dbReference>
<comment type="caution">
    <text evidence="2">The sequence shown here is derived from an EMBL/GenBank/DDBJ whole genome shotgun (WGS) entry which is preliminary data.</text>
</comment>
<dbReference type="SMART" id="SM00871">
    <property type="entry name" value="AraC_E_bind"/>
    <property type="match status" value="1"/>
</dbReference>